<accession>A0ABN5XD86</accession>
<dbReference type="SUPFAM" id="SSF75708">
    <property type="entry name" value="Chemotaxis phosphatase CheZ"/>
    <property type="match status" value="1"/>
</dbReference>
<dbReference type="Proteomes" id="UP000289555">
    <property type="component" value="Chromosome"/>
</dbReference>
<keyword evidence="2" id="KW-1185">Reference proteome</keyword>
<dbReference type="Pfam" id="PF04344">
    <property type="entry name" value="CheZ"/>
    <property type="match status" value="1"/>
</dbReference>
<proteinExistence type="predicted"/>
<protein>
    <recommendedName>
        <fullName evidence="3">Chemotaxis protein CheZ</fullName>
    </recommendedName>
</protein>
<evidence type="ECO:0000313" key="2">
    <source>
        <dbReference type="Proteomes" id="UP000289555"/>
    </source>
</evidence>
<reference evidence="2" key="1">
    <citation type="journal article" date="2019" name="Microbiol. Resour. Announc.">
        <title>Complete Genome Sequence of Halomonas olivaria, a Moderately Halophilic Bacterium Isolated from Olive Processing Effluents, Obtained by Nanopore Sequencing.</title>
        <authorList>
            <person name="Nagata S."/>
            <person name="Ii K.M."/>
            <person name="Tsukimi T."/>
            <person name="Miura M.C."/>
            <person name="Galipon J."/>
            <person name="Arakawa K."/>
        </authorList>
    </citation>
    <scope>NUCLEOTIDE SEQUENCE [LARGE SCALE GENOMIC DNA]</scope>
    <source>
        <strain evidence="2">TYRC17</strain>
    </source>
</reference>
<evidence type="ECO:0008006" key="3">
    <source>
        <dbReference type="Google" id="ProtNLM"/>
    </source>
</evidence>
<sequence>MMAQDFQDLTGQVIKKMMEVIKLIEEQLVQVLVDNVPNVTDGVKLEDDRDEHAKLRNELQVGENKVDAVSGQDQVDDLLDELGF</sequence>
<gene>
    <name evidence="1" type="ORF">HORIV_68580</name>
</gene>
<organism evidence="1 2">
    <name type="scientific">Vreelandella olivaria</name>
    <dbReference type="NCBI Taxonomy" id="390919"/>
    <lineage>
        <taxon>Bacteria</taxon>
        <taxon>Pseudomonadati</taxon>
        <taxon>Pseudomonadota</taxon>
        <taxon>Gammaproteobacteria</taxon>
        <taxon>Oceanospirillales</taxon>
        <taxon>Halomonadaceae</taxon>
        <taxon>Vreelandella</taxon>
    </lineage>
</organism>
<dbReference type="Gene3D" id="1.10.287.500">
    <property type="entry name" value="Helix hairpin bin"/>
    <property type="match status" value="1"/>
</dbReference>
<evidence type="ECO:0000313" key="1">
    <source>
        <dbReference type="EMBL" id="BBI54437.1"/>
    </source>
</evidence>
<dbReference type="InterPro" id="IPR007439">
    <property type="entry name" value="Chemotax_Pase_CheZ"/>
</dbReference>
<dbReference type="EMBL" id="AP019416">
    <property type="protein sequence ID" value="BBI54437.1"/>
    <property type="molecule type" value="Genomic_DNA"/>
</dbReference>
<name>A0ABN5XD86_9GAMM</name>